<evidence type="ECO:0000313" key="3">
    <source>
        <dbReference type="Proteomes" id="UP000095658"/>
    </source>
</evidence>
<evidence type="ECO:0000313" key="2">
    <source>
        <dbReference type="EMBL" id="OES44394.1"/>
    </source>
</evidence>
<dbReference type="OrthoDB" id="1957909at2"/>
<sequence length="170" mass="18852">MKWAGAFFIMAASLFIGFYKSKSYSERVRQIRQFETAFIMLESSIAYGAESMETAARSISKAIEKPASTAFYQFAEALATCDDSAGQLWTTILNQQAGQLALKKRDVQIVEQAGCMLGAVTQSAEARKLQLVLKQLEKQREEAAVEEKRLSGMTRSLSLLFGMMTAILLL</sequence>
<evidence type="ECO:0008006" key="4">
    <source>
        <dbReference type="Google" id="ProtNLM"/>
    </source>
</evidence>
<comment type="caution">
    <text evidence="2">The sequence shown here is derived from an EMBL/GenBank/DDBJ whole genome shotgun (WGS) entry which is preliminary data.</text>
</comment>
<keyword evidence="3" id="KW-1185">Reference proteome</keyword>
<keyword evidence="1" id="KW-0175">Coiled coil</keyword>
<dbReference type="EMBL" id="MAMP01000022">
    <property type="protein sequence ID" value="OES44394.1"/>
    <property type="molecule type" value="Genomic_DNA"/>
</dbReference>
<dbReference type="STRING" id="1714016.BA724_08935"/>
<dbReference type="AlphaFoldDB" id="A0A1E7DMV8"/>
<organism evidence="2 3">
    <name type="scientific">Domibacillus iocasae</name>
    <dbReference type="NCBI Taxonomy" id="1714016"/>
    <lineage>
        <taxon>Bacteria</taxon>
        <taxon>Bacillati</taxon>
        <taxon>Bacillota</taxon>
        <taxon>Bacilli</taxon>
        <taxon>Bacillales</taxon>
        <taxon>Bacillaceae</taxon>
        <taxon>Domibacillus</taxon>
    </lineage>
</organism>
<feature type="coiled-coil region" evidence="1">
    <location>
        <begin position="119"/>
        <end position="153"/>
    </location>
</feature>
<dbReference type="Proteomes" id="UP000095658">
    <property type="component" value="Unassembled WGS sequence"/>
</dbReference>
<dbReference type="InterPro" id="IPR014198">
    <property type="entry name" value="Spore_III_AB"/>
</dbReference>
<dbReference type="PIRSF" id="PIRSF021435">
    <property type="entry name" value="SpoIIIAB"/>
    <property type="match status" value="1"/>
</dbReference>
<dbReference type="Pfam" id="PF09548">
    <property type="entry name" value="Spore_III_AB"/>
    <property type="match status" value="1"/>
</dbReference>
<name>A0A1E7DMV8_9BACI</name>
<proteinExistence type="predicted"/>
<evidence type="ECO:0000256" key="1">
    <source>
        <dbReference type="SAM" id="Coils"/>
    </source>
</evidence>
<protein>
    <recommendedName>
        <fullName evidence="4">Stage III sporulation protein AB</fullName>
    </recommendedName>
</protein>
<gene>
    <name evidence="2" type="ORF">BA724_08935</name>
</gene>
<dbReference type="RefSeq" id="WP_069938992.1">
    <property type="nucleotide sequence ID" value="NZ_MAMP01000022.1"/>
</dbReference>
<accession>A0A1E7DMV8</accession>
<reference evidence="2 3" key="1">
    <citation type="submission" date="2016-06" db="EMBL/GenBank/DDBJ databases">
        <title>Domibacillus iocasae genome sequencing.</title>
        <authorList>
            <person name="Verma A."/>
            <person name="Pal Y."/>
            <person name="Ojha A.K."/>
            <person name="Krishnamurthi S."/>
        </authorList>
    </citation>
    <scope>NUCLEOTIDE SEQUENCE [LARGE SCALE GENOMIC DNA]</scope>
    <source>
        <strain evidence="2 3">DSM 29979</strain>
    </source>
</reference>